<protein>
    <recommendedName>
        <fullName evidence="2">Heavy metal-binding domain-containing protein</fullName>
    </recommendedName>
</protein>
<evidence type="ECO:0008006" key="2">
    <source>
        <dbReference type="Google" id="ProtNLM"/>
    </source>
</evidence>
<dbReference type="InterPro" id="IPR002765">
    <property type="entry name" value="UPF0145_YbjQ-like"/>
</dbReference>
<accession>X1E621</accession>
<comment type="caution">
    <text evidence="1">The sequence shown here is derived from an EMBL/GenBank/DDBJ whole genome shotgun (WGS) entry which is preliminary data.</text>
</comment>
<sequence>ICTGDLKQDYEPIDIVFAVQVIRSHFFRSGGRETLNFLPEVNKKLKKAAKSKGCDAVIWIDYDFARNPNVQIITAYGTGVKFKK</sequence>
<name>X1E621_9ZZZZ</name>
<organism evidence="1">
    <name type="scientific">marine sediment metagenome</name>
    <dbReference type="NCBI Taxonomy" id="412755"/>
    <lineage>
        <taxon>unclassified sequences</taxon>
        <taxon>metagenomes</taxon>
        <taxon>ecological metagenomes</taxon>
    </lineage>
</organism>
<dbReference type="AlphaFoldDB" id="X1E621"/>
<dbReference type="EMBL" id="BART01032903">
    <property type="protein sequence ID" value="GAH15845.1"/>
    <property type="molecule type" value="Genomic_DNA"/>
</dbReference>
<dbReference type="Gene3D" id="3.30.110.70">
    <property type="entry name" value="Hypothetical protein apc22750. Chain B"/>
    <property type="match status" value="1"/>
</dbReference>
<feature type="non-terminal residue" evidence="1">
    <location>
        <position position="1"/>
    </location>
</feature>
<evidence type="ECO:0000313" key="1">
    <source>
        <dbReference type="EMBL" id="GAH15845.1"/>
    </source>
</evidence>
<reference evidence="1" key="1">
    <citation type="journal article" date="2014" name="Front. Microbiol.">
        <title>High frequency of phylogenetically diverse reductive dehalogenase-homologous genes in deep subseafloor sedimentary metagenomes.</title>
        <authorList>
            <person name="Kawai M."/>
            <person name="Futagami T."/>
            <person name="Toyoda A."/>
            <person name="Takaki Y."/>
            <person name="Nishi S."/>
            <person name="Hori S."/>
            <person name="Arai W."/>
            <person name="Tsubouchi T."/>
            <person name="Morono Y."/>
            <person name="Uchiyama I."/>
            <person name="Ito T."/>
            <person name="Fujiyama A."/>
            <person name="Inagaki F."/>
            <person name="Takami H."/>
        </authorList>
    </citation>
    <scope>NUCLEOTIDE SEQUENCE</scope>
    <source>
        <strain evidence="1">Expedition CK06-06</strain>
    </source>
</reference>
<proteinExistence type="predicted"/>
<dbReference type="Pfam" id="PF01906">
    <property type="entry name" value="YbjQ_1"/>
    <property type="match status" value="1"/>
</dbReference>
<gene>
    <name evidence="1" type="ORF">S01H4_56728</name>
</gene>
<dbReference type="InterPro" id="IPR035439">
    <property type="entry name" value="UPF0145_dom_sf"/>
</dbReference>
<dbReference type="SUPFAM" id="SSF117782">
    <property type="entry name" value="YbjQ-like"/>
    <property type="match status" value="1"/>
</dbReference>